<dbReference type="SUPFAM" id="SSF51197">
    <property type="entry name" value="Clavaminate synthase-like"/>
    <property type="match status" value="1"/>
</dbReference>
<keyword evidence="2" id="KW-1185">Reference proteome</keyword>
<dbReference type="InterPro" id="IPR027443">
    <property type="entry name" value="IPNS-like_sf"/>
</dbReference>
<sequence length="63" mass="7324">MVPVHRVIIPEEELKRCTPRRSVAFFYDPDWKAKITCLDGSNKYPPIKCGKYVSQVMRGSFSF</sequence>
<protein>
    <submittedName>
        <fullName evidence="1">Uncharacterized protein</fullName>
    </submittedName>
</protein>
<dbReference type="Gene3D" id="2.60.120.330">
    <property type="entry name" value="B-lactam Antibiotic, Isopenicillin N Synthase, Chain"/>
    <property type="match status" value="1"/>
</dbReference>
<dbReference type="EMBL" id="MU826360">
    <property type="protein sequence ID" value="KAJ7379069.1"/>
    <property type="molecule type" value="Genomic_DNA"/>
</dbReference>
<dbReference type="OrthoDB" id="288590at2759"/>
<name>A0A9W9ZDL3_9CNID</name>
<reference evidence="1" key="1">
    <citation type="submission" date="2023-01" db="EMBL/GenBank/DDBJ databases">
        <title>Genome assembly of the deep-sea coral Lophelia pertusa.</title>
        <authorList>
            <person name="Herrera S."/>
            <person name="Cordes E."/>
        </authorList>
    </citation>
    <scope>NUCLEOTIDE SEQUENCE</scope>
    <source>
        <strain evidence="1">USNM1676648</strain>
        <tissue evidence="1">Polyp</tissue>
    </source>
</reference>
<accession>A0A9W9ZDL3</accession>
<evidence type="ECO:0000313" key="1">
    <source>
        <dbReference type="EMBL" id="KAJ7379069.1"/>
    </source>
</evidence>
<proteinExistence type="predicted"/>
<dbReference type="Proteomes" id="UP001163046">
    <property type="component" value="Unassembled WGS sequence"/>
</dbReference>
<organism evidence="1 2">
    <name type="scientific">Desmophyllum pertusum</name>
    <dbReference type="NCBI Taxonomy" id="174260"/>
    <lineage>
        <taxon>Eukaryota</taxon>
        <taxon>Metazoa</taxon>
        <taxon>Cnidaria</taxon>
        <taxon>Anthozoa</taxon>
        <taxon>Hexacorallia</taxon>
        <taxon>Scleractinia</taxon>
        <taxon>Caryophylliina</taxon>
        <taxon>Caryophylliidae</taxon>
        <taxon>Desmophyllum</taxon>
    </lineage>
</organism>
<evidence type="ECO:0000313" key="2">
    <source>
        <dbReference type="Proteomes" id="UP001163046"/>
    </source>
</evidence>
<dbReference type="AlphaFoldDB" id="A0A9W9ZDL3"/>
<comment type="caution">
    <text evidence="1">The sequence shown here is derived from an EMBL/GenBank/DDBJ whole genome shotgun (WGS) entry which is preliminary data.</text>
</comment>
<gene>
    <name evidence="1" type="ORF">OS493_018865</name>
</gene>